<evidence type="ECO:0000259" key="3">
    <source>
        <dbReference type="Pfam" id="PF01571"/>
    </source>
</evidence>
<reference evidence="6" key="1">
    <citation type="submission" date="2020-11" db="EMBL/GenBank/DDBJ databases">
        <authorList>
            <person name="Tran Van P."/>
        </authorList>
    </citation>
    <scope>NUCLEOTIDE SEQUENCE</scope>
</reference>
<name>A0A7R8WWL0_9CRUS</name>
<dbReference type="PIRSF" id="PIRSF006487">
    <property type="entry name" value="GcvT"/>
    <property type="match status" value="1"/>
</dbReference>
<evidence type="ECO:0000259" key="4">
    <source>
        <dbReference type="Pfam" id="PF08669"/>
    </source>
</evidence>
<dbReference type="AlphaFoldDB" id="A0A7R8WWL0"/>
<sequence>MFVACGFNSIGIQSAGGAGMALAQWIDGGEPPFDLWDVDIRRMMPCQNTKRYLEERARESLGLLYADHFPYRQFASARGLRRSPLHDGLARQGACFGETAGWERANWFAPPGVEPKYEYSWQRQNWFDYSAAEHHAAREGVGLFDLSSFGKILVQGRDAQDVLQRLCANDIAVEPGRIVYTPWLNERGGIEADVTVARLGDDRFLVVTAGACVVRNLAWLQRHTPDDAHCFSLDVSVSEAVIAVMGPRSRELLQTLTPNDLGNEAFPFSTVQHIEIGMAPVRAHRISYVGELGWELYVSSDMAAYVHEQLVAAGDAVGLVHCGLHALDSLRIEKAFRHFGHDITDEDHVLEAGLGFTVKLDKPAGRFGDSFGFDAVRQKKADGLKRRLLQFRLRDPKPLLYHNEPIRRNGEIVGHLTSGNYGHWLGGAIGLGYVHSEPGQSAAALLDADWQIEVAGQRVATDASLKPLYDPSADKTRT</sequence>
<dbReference type="InterPro" id="IPR036188">
    <property type="entry name" value="FAD/NAD-bd_sf"/>
</dbReference>
<dbReference type="PANTHER" id="PTHR43757:SF15">
    <property type="entry name" value="PYRUVATE DEHYDROGENASE PHOSPHATASE REGULATORY SUBUNIT, MITOCHONDRIAL-LIKE"/>
    <property type="match status" value="1"/>
</dbReference>
<dbReference type="InterPro" id="IPR028896">
    <property type="entry name" value="GcvT/YgfZ/DmdA"/>
</dbReference>
<organism evidence="6">
    <name type="scientific">Cyprideis torosa</name>
    <dbReference type="NCBI Taxonomy" id="163714"/>
    <lineage>
        <taxon>Eukaryota</taxon>
        <taxon>Metazoa</taxon>
        <taxon>Ecdysozoa</taxon>
        <taxon>Arthropoda</taxon>
        <taxon>Crustacea</taxon>
        <taxon>Oligostraca</taxon>
        <taxon>Ostracoda</taxon>
        <taxon>Podocopa</taxon>
        <taxon>Podocopida</taxon>
        <taxon>Cytherocopina</taxon>
        <taxon>Cytheroidea</taxon>
        <taxon>Cytherideidae</taxon>
        <taxon>Cyprideis</taxon>
    </lineage>
</organism>
<dbReference type="Pfam" id="PF16350">
    <property type="entry name" value="FAO_M"/>
    <property type="match status" value="1"/>
</dbReference>
<feature type="domain" description="GCVT N-terminal" evidence="3">
    <location>
        <begin position="85"/>
        <end position="362"/>
    </location>
</feature>
<accession>A0A7R8WWL0</accession>
<evidence type="ECO:0000256" key="2">
    <source>
        <dbReference type="PIRSR" id="PIRSR006487-1"/>
    </source>
</evidence>
<dbReference type="OrthoDB" id="498204at2759"/>
<dbReference type="InterPro" id="IPR029043">
    <property type="entry name" value="GcvT/YgfZ_C"/>
</dbReference>
<dbReference type="InterPro" id="IPR006222">
    <property type="entry name" value="GCVT_N"/>
</dbReference>
<dbReference type="GO" id="GO:0005739">
    <property type="term" value="C:mitochondrion"/>
    <property type="evidence" value="ECO:0007669"/>
    <property type="project" value="TreeGrafter"/>
</dbReference>
<dbReference type="EMBL" id="OB680524">
    <property type="protein sequence ID" value="CAD7236625.1"/>
    <property type="molecule type" value="Genomic_DNA"/>
</dbReference>
<dbReference type="PANTHER" id="PTHR43757">
    <property type="entry name" value="AMINOMETHYLTRANSFERASE"/>
    <property type="match status" value="1"/>
</dbReference>
<feature type="domain" description="Aminomethyltransferase C-terminal" evidence="4">
    <location>
        <begin position="386"/>
        <end position="470"/>
    </location>
</feature>
<dbReference type="SUPFAM" id="SSF103025">
    <property type="entry name" value="Folate-binding domain"/>
    <property type="match status" value="1"/>
</dbReference>
<evidence type="ECO:0000313" key="6">
    <source>
        <dbReference type="EMBL" id="CAD7236625.1"/>
    </source>
</evidence>
<feature type="domain" description="FAD dependent oxidoreductase central" evidence="5">
    <location>
        <begin position="29"/>
        <end position="83"/>
    </location>
</feature>
<comment type="similarity">
    <text evidence="1">Belongs to the GcvT family.</text>
</comment>
<dbReference type="Gene3D" id="2.40.30.110">
    <property type="entry name" value="Aminomethyltransferase beta-barrel domains"/>
    <property type="match status" value="1"/>
</dbReference>
<dbReference type="SUPFAM" id="SSF51905">
    <property type="entry name" value="FAD/NAD(P)-binding domain"/>
    <property type="match status" value="1"/>
</dbReference>
<dbReference type="SUPFAM" id="SSF101790">
    <property type="entry name" value="Aminomethyltransferase beta-barrel domain"/>
    <property type="match status" value="1"/>
</dbReference>
<protein>
    <submittedName>
        <fullName evidence="6">Uncharacterized protein</fullName>
    </submittedName>
</protein>
<dbReference type="InterPro" id="IPR013977">
    <property type="entry name" value="GcvT_C"/>
</dbReference>
<dbReference type="Pfam" id="PF08669">
    <property type="entry name" value="GCV_T_C"/>
    <property type="match status" value="1"/>
</dbReference>
<dbReference type="Pfam" id="PF01571">
    <property type="entry name" value="GCV_T"/>
    <property type="match status" value="1"/>
</dbReference>
<dbReference type="Gene3D" id="3.30.70.1400">
    <property type="entry name" value="Aminomethyltransferase beta-barrel domains"/>
    <property type="match status" value="1"/>
</dbReference>
<evidence type="ECO:0000259" key="5">
    <source>
        <dbReference type="Pfam" id="PF16350"/>
    </source>
</evidence>
<dbReference type="InterPro" id="IPR027266">
    <property type="entry name" value="TrmE/GcvT-like"/>
</dbReference>
<dbReference type="InterPro" id="IPR032503">
    <property type="entry name" value="FAO_M"/>
</dbReference>
<feature type="binding site" evidence="2">
    <location>
        <position position="295"/>
    </location>
    <ligand>
        <name>substrate</name>
    </ligand>
</feature>
<dbReference type="Gene3D" id="3.30.1360.120">
    <property type="entry name" value="Probable tRNA modification gtpase trme, domain 1"/>
    <property type="match status" value="1"/>
</dbReference>
<proteinExistence type="inferred from homology"/>
<dbReference type="Gene3D" id="3.50.50.60">
    <property type="entry name" value="FAD/NAD(P)-binding domain"/>
    <property type="match status" value="1"/>
</dbReference>
<evidence type="ECO:0000256" key="1">
    <source>
        <dbReference type="ARBA" id="ARBA00008609"/>
    </source>
</evidence>
<gene>
    <name evidence="6" type="ORF">CTOB1V02_LOCUS14440</name>
</gene>